<organism evidence="5 6">
    <name type="scientific">Candidula unifasciata</name>
    <dbReference type="NCBI Taxonomy" id="100452"/>
    <lineage>
        <taxon>Eukaryota</taxon>
        <taxon>Metazoa</taxon>
        <taxon>Spiralia</taxon>
        <taxon>Lophotrochozoa</taxon>
        <taxon>Mollusca</taxon>
        <taxon>Gastropoda</taxon>
        <taxon>Heterobranchia</taxon>
        <taxon>Euthyneura</taxon>
        <taxon>Panpulmonata</taxon>
        <taxon>Eupulmonata</taxon>
        <taxon>Stylommatophora</taxon>
        <taxon>Helicina</taxon>
        <taxon>Helicoidea</taxon>
        <taxon>Geomitridae</taxon>
        <taxon>Candidula</taxon>
    </lineage>
</organism>
<keyword evidence="3" id="KW-0812">Transmembrane</keyword>
<gene>
    <name evidence="5" type="ORF">CUNI_LOCUS4811</name>
</gene>
<dbReference type="GO" id="GO:0000506">
    <property type="term" value="C:glycosylphosphatidylinositol-N-acetylglucosaminyltransferase (GPI-GnT) complex"/>
    <property type="evidence" value="ECO:0007669"/>
    <property type="project" value="InterPro"/>
</dbReference>
<evidence type="ECO:0000259" key="4">
    <source>
        <dbReference type="Pfam" id="PF10181"/>
    </source>
</evidence>
<dbReference type="AlphaFoldDB" id="A0A8S3YR07"/>
<comment type="similarity">
    <text evidence="2">Belongs to the PIGH family.</text>
</comment>
<dbReference type="GO" id="GO:0006506">
    <property type="term" value="P:GPI anchor biosynthetic process"/>
    <property type="evidence" value="ECO:0007669"/>
    <property type="project" value="InterPro"/>
</dbReference>
<dbReference type="PANTHER" id="PTHR15231:SF1">
    <property type="entry name" value="PHOSPHATIDYLINOSITOL N-ACETYLGLUCOSAMINYLTRANSFERASE SUBUNIT H"/>
    <property type="match status" value="1"/>
</dbReference>
<sequence length="181" mass="20497">MASLRFRMKHVDMAHRGSVFAVQQPSVKRPAVFWLCLLVLLTAAFTLALHVVDYKSLAKLGLFLAVGILWKLWSKTCYESVLILPYLGLQVETHNCLGQVCTHFLSLSQIKDIVITEAVTMNSIRTYLVVLLNGADCSGQQMLYPLFIQSRPRVDELLQVYQVCHEKLLHPHTTPVNMFLA</sequence>
<proteinExistence type="inferred from homology"/>
<evidence type="ECO:0000256" key="2">
    <source>
        <dbReference type="ARBA" id="ARBA00009610"/>
    </source>
</evidence>
<keyword evidence="3" id="KW-1133">Transmembrane helix</keyword>
<evidence type="ECO:0000313" key="5">
    <source>
        <dbReference type="EMBL" id="CAG5119253.1"/>
    </source>
</evidence>
<keyword evidence="6" id="KW-1185">Reference proteome</keyword>
<feature type="transmembrane region" description="Helical" evidence="3">
    <location>
        <begin position="31"/>
        <end position="51"/>
    </location>
</feature>
<evidence type="ECO:0000256" key="3">
    <source>
        <dbReference type="SAM" id="Phobius"/>
    </source>
</evidence>
<comment type="caution">
    <text evidence="5">The sequence shown here is derived from an EMBL/GenBank/DDBJ whole genome shotgun (WGS) entry which is preliminary data.</text>
</comment>
<dbReference type="Proteomes" id="UP000678393">
    <property type="component" value="Unassembled WGS sequence"/>
</dbReference>
<comment type="pathway">
    <text evidence="1">Glycolipid biosynthesis; glycosylphosphatidylinositol-anchor biosynthesis.</text>
</comment>
<dbReference type="Pfam" id="PF10181">
    <property type="entry name" value="PIG-H"/>
    <property type="match status" value="1"/>
</dbReference>
<dbReference type="InterPro" id="IPR044215">
    <property type="entry name" value="PIG-H"/>
</dbReference>
<dbReference type="EMBL" id="CAJHNH020000675">
    <property type="protein sequence ID" value="CAG5119253.1"/>
    <property type="molecule type" value="Genomic_DNA"/>
</dbReference>
<reference evidence="5" key="1">
    <citation type="submission" date="2021-04" db="EMBL/GenBank/DDBJ databases">
        <authorList>
            <consortium name="Molecular Ecology Group"/>
        </authorList>
    </citation>
    <scope>NUCLEOTIDE SEQUENCE</scope>
</reference>
<dbReference type="OrthoDB" id="6256716at2759"/>
<dbReference type="PANTHER" id="PTHR15231">
    <property type="entry name" value="PHOSPHATIDYLINOSITOL N-ACETYLGLUCOSAMINYLTRANSFERASE SUBUNIT H"/>
    <property type="match status" value="1"/>
</dbReference>
<keyword evidence="3" id="KW-0472">Membrane</keyword>
<evidence type="ECO:0000313" key="6">
    <source>
        <dbReference type="Proteomes" id="UP000678393"/>
    </source>
</evidence>
<evidence type="ECO:0000256" key="1">
    <source>
        <dbReference type="ARBA" id="ARBA00004687"/>
    </source>
</evidence>
<feature type="domain" description="Phosphatidylinositol N-acetylglucosaminyltransferase subunit H conserved" evidence="4">
    <location>
        <begin position="80"/>
        <end position="147"/>
    </location>
</feature>
<dbReference type="InterPro" id="IPR019328">
    <property type="entry name" value="PIGH-H_dom"/>
</dbReference>
<accession>A0A8S3YR07</accession>
<protein>
    <recommendedName>
        <fullName evidence="4">Phosphatidylinositol N-acetylglucosaminyltransferase subunit H conserved domain-containing protein</fullName>
    </recommendedName>
</protein>
<name>A0A8S3YR07_9EUPU</name>